<sequence length="400" mass="44714">MAFNKEPSQQQTPGELKITEYANRVTAGEPLDSILDGLPPGMRQVVEARVNAQGEDPTEKPAESQPDHALRLPPQYAGLPSEIVEDLWIIPVYVDPEKTQSELKKKEAVLNALRHKERAGAVSEENEALKWADDTARISEIREQIGIPTPEQGITSFEQLGAIESMSVEEFAVYLAAEAKKQGKELAGKTAYEALTARPECRELRISSAFGNSDALMEVFHKNGEAIRKFKEDTASKVTAVDGVEYVPGAWDHYKIQYEQREREETHKGYITINKDQILTEFTPDVRHEIVKKLRDGGYRGQVKFPVLGSRALLSYDNIVLHGNELADVDRGIEIVQNVLNEVRLNHEAPRRGVDAAGVDGKKTSYTDRIAQLVTQASKDPSIDLETEIKRLKEPEHARE</sequence>
<evidence type="ECO:0000313" key="2">
    <source>
        <dbReference type="EMBL" id="OHA85578.1"/>
    </source>
</evidence>
<evidence type="ECO:0000313" key="3">
    <source>
        <dbReference type="Proteomes" id="UP000178168"/>
    </source>
</evidence>
<dbReference type="EMBL" id="MHUZ01000021">
    <property type="protein sequence ID" value="OHA85578.1"/>
    <property type="molecule type" value="Genomic_DNA"/>
</dbReference>
<dbReference type="STRING" id="1802730.A2591_00225"/>
<reference evidence="2 3" key="1">
    <citation type="journal article" date="2016" name="Nat. Commun.">
        <title>Thousands of microbial genomes shed light on interconnected biogeochemical processes in an aquifer system.</title>
        <authorList>
            <person name="Anantharaman K."/>
            <person name="Brown C.T."/>
            <person name="Hug L.A."/>
            <person name="Sharon I."/>
            <person name="Castelle C.J."/>
            <person name="Probst A.J."/>
            <person name="Thomas B.C."/>
            <person name="Singh A."/>
            <person name="Wilkins M.J."/>
            <person name="Karaoz U."/>
            <person name="Brodie E.L."/>
            <person name="Williams K.H."/>
            <person name="Hubbard S.S."/>
            <person name="Banfield J.F."/>
        </authorList>
    </citation>
    <scope>NUCLEOTIDE SEQUENCE [LARGE SCALE GENOMIC DNA]</scope>
</reference>
<dbReference type="AlphaFoldDB" id="A0A1G2SLK9"/>
<organism evidence="2 3">
    <name type="scientific">Candidatus Yonathbacteria bacterium RIFOXYD1_FULL_52_36</name>
    <dbReference type="NCBI Taxonomy" id="1802730"/>
    <lineage>
        <taxon>Bacteria</taxon>
        <taxon>Candidatus Yonathiibacteriota</taxon>
    </lineage>
</organism>
<protein>
    <submittedName>
        <fullName evidence="2">Uncharacterized protein</fullName>
    </submittedName>
</protein>
<gene>
    <name evidence="2" type="ORF">A2591_00225</name>
</gene>
<feature type="compositionally biased region" description="Basic and acidic residues" evidence="1">
    <location>
        <begin position="57"/>
        <end position="70"/>
    </location>
</feature>
<name>A0A1G2SLK9_9BACT</name>
<feature type="region of interest" description="Disordered" evidence="1">
    <location>
        <begin position="49"/>
        <end position="70"/>
    </location>
</feature>
<proteinExistence type="predicted"/>
<dbReference type="Proteomes" id="UP000178168">
    <property type="component" value="Unassembled WGS sequence"/>
</dbReference>
<comment type="caution">
    <text evidence="2">The sequence shown here is derived from an EMBL/GenBank/DDBJ whole genome shotgun (WGS) entry which is preliminary data.</text>
</comment>
<evidence type="ECO:0000256" key="1">
    <source>
        <dbReference type="SAM" id="MobiDB-lite"/>
    </source>
</evidence>
<accession>A0A1G2SLK9</accession>